<reference evidence="1 2" key="1">
    <citation type="journal article" date="2018" name="PLoS ONE">
        <title>The draft genome of Kipferlia bialata reveals reductive genome evolution in fornicate parasites.</title>
        <authorList>
            <person name="Tanifuji G."/>
            <person name="Takabayashi S."/>
            <person name="Kume K."/>
            <person name="Takagi M."/>
            <person name="Nakayama T."/>
            <person name="Kamikawa R."/>
            <person name="Inagaki Y."/>
            <person name="Hashimoto T."/>
        </authorList>
    </citation>
    <scope>NUCLEOTIDE SEQUENCE [LARGE SCALE GENOMIC DNA]</scope>
    <source>
        <strain evidence="1">NY0173</strain>
    </source>
</reference>
<sequence length="32" mass="3690">TLKTMNFTPKEKLPMDKFHRAHACVAGLYRGK</sequence>
<feature type="non-terminal residue" evidence="1">
    <location>
        <position position="1"/>
    </location>
</feature>
<accession>A0A391NU83</accession>
<proteinExistence type="predicted"/>
<comment type="caution">
    <text evidence="1">The sequence shown here is derived from an EMBL/GenBank/DDBJ whole genome shotgun (WGS) entry which is preliminary data.</text>
</comment>
<dbReference type="EMBL" id="BDIP01006192">
    <property type="protein sequence ID" value="GCA64120.1"/>
    <property type="molecule type" value="Genomic_DNA"/>
</dbReference>
<dbReference type="Proteomes" id="UP000265618">
    <property type="component" value="Unassembled WGS sequence"/>
</dbReference>
<keyword evidence="2" id="KW-1185">Reference proteome</keyword>
<evidence type="ECO:0000313" key="1">
    <source>
        <dbReference type="EMBL" id="GCA64120.1"/>
    </source>
</evidence>
<dbReference type="AlphaFoldDB" id="A0A391NU83"/>
<gene>
    <name evidence="1" type="ORF">KIPB_013243</name>
</gene>
<protein>
    <submittedName>
        <fullName evidence="1">Uncharacterized protein</fullName>
    </submittedName>
</protein>
<organism evidence="1 2">
    <name type="scientific">Kipferlia bialata</name>
    <dbReference type="NCBI Taxonomy" id="797122"/>
    <lineage>
        <taxon>Eukaryota</taxon>
        <taxon>Metamonada</taxon>
        <taxon>Carpediemonas-like organisms</taxon>
        <taxon>Kipferlia</taxon>
    </lineage>
</organism>
<evidence type="ECO:0000313" key="2">
    <source>
        <dbReference type="Proteomes" id="UP000265618"/>
    </source>
</evidence>
<name>A0A391NU83_9EUKA</name>